<dbReference type="Proteomes" id="UP000694846">
    <property type="component" value="Unplaced"/>
</dbReference>
<sequence>MAHRTGPIANINHRYRRSGSSGSENDEEMEEEEEEEDDSGSSCSSCSTLEADEFGDAEPVTWQRRRRQRSAGSGDTATAAAATAFELLDARRLSDLLDPARLVTVLDACLGSEYVRGCVVETWDEVLSDHLDAIAHLVLYQTPEHAVSQAVYEQLTELSAMLRPYRPVAAAADVGDQIQRPTAARVDANRVYGTLRSAARSLLSTRVDACCRQSMCRAVGLAVAALRANTRPVFSVENFLVEINEAANFANLYCTGYAKRICAVLKDIYDAVMAGEYHPTNVLIQMAVMEKSIGAALQTLADARATAAQKTAAQRSLLAELDGVCATVRMKNHGCLDDGAAAAGHRDAAAALQPVAGMSRGRHVHFTMSPWRAPIRMYHQQSPVSVDQVLRTTVRLVEALVAEMFKPCLNNRQRARRRRPRAGQLTHEKQL</sequence>
<feature type="region of interest" description="Disordered" evidence="1">
    <location>
        <begin position="1"/>
        <end position="51"/>
    </location>
</feature>
<feature type="region of interest" description="Disordered" evidence="1">
    <location>
        <begin position="57"/>
        <end position="76"/>
    </location>
</feature>
<gene>
    <name evidence="4 5" type="primary">LOC112693429</name>
    <name evidence="2" type="ORF">g.91897</name>
</gene>
<dbReference type="AlphaFoldDB" id="A0A2S2QG85"/>
<proteinExistence type="predicted"/>
<evidence type="ECO:0000313" key="2">
    <source>
        <dbReference type="EMBL" id="MBY76769.1"/>
    </source>
</evidence>
<reference evidence="2" key="1">
    <citation type="submission" date="2018-04" db="EMBL/GenBank/DDBJ databases">
        <title>Transcriptome assembly of Sipha flava.</title>
        <authorList>
            <person name="Scully E.D."/>
            <person name="Geib S.M."/>
            <person name="Palmer N.A."/>
            <person name="Koch K."/>
            <person name="Bradshaw J."/>
            <person name="Heng-Moss T."/>
            <person name="Sarath G."/>
        </authorList>
    </citation>
    <scope>NUCLEOTIDE SEQUENCE</scope>
</reference>
<organism evidence="2">
    <name type="scientific">Sipha flava</name>
    <name type="common">yellow sugarcane aphid</name>
    <dbReference type="NCBI Taxonomy" id="143950"/>
    <lineage>
        <taxon>Eukaryota</taxon>
        <taxon>Metazoa</taxon>
        <taxon>Ecdysozoa</taxon>
        <taxon>Arthropoda</taxon>
        <taxon>Hexapoda</taxon>
        <taxon>Insecta</taxon>
        <taxon>Pterygota</taxon>
        <taxon>Neoptera</taxon>
        <taxon>Paraneoptera</taxon>
        <taxon>Hemiptera</taxon>
        <taxon>Sternorrhyncha</taxon>
        <taxon>Aphidomorpha</taxon>
        <taxon>Aphidoidea</taxon>
        <taxon>Aphididae</taxon>
        <taxon>Sipha</taxon>
    </lineage>
</organism>
<name>A0A2S2QG85_9HEMI</name>
<dbReference type="EMBL" id="GGMS01007566">
    <property type="protein sequence ID" value="MBY76769.1"/>
    <property type="molecule type" value="Transcribed_RNA"/>
</dbReference>
<dbReference type="RefSeq" id="XP_025424279.1">
    <property type="nucleotide sequence ID" value="XM_025568494.1"/>
</dbReference>
<evidence type="ECO:0000313" key="4">
    <source>
        <dbReference type="RefSeq" id="XP_025424279.1"/>
    </source>
</evidence>
<keyword evidence="3" id="KW-1185">Reference proteome</keyword>
<feature type="compositionally biased region" description="Acidic residues" evidence="1">
    <location>
        <begin position="24"/>
        <end position="39"/>
    </location>
</feature>
<accession>A0A2S2QG85</accession>
<feature type="region of interest" description="Disordered" evidence="1">
    <location>
        <begin position="412"/>
        <end position="431"/>
    </location>
</feature>
<dbReference type="OrthoDB" id="6623195at2759"/>
<dbReference type="GeneID" id="112693429"/>
<evidence type="ECO:0000313" key="3">
    <source>
        <dbReference type="Proteomes" id="UP000694846"/>
    </source>
</evidence>
<evidence type="ECO:0000313" key="5">
    <source>
        <dbReference type="RefSeq" id="XP_025424280.1"/>
    </source>
</evidence>
<dbReference type="RefSeq" id="XP_025424280.1">
    <property type="nucleotide sequence ID" value="XM_025568495.1"/>
</dbReference>
<protein>
    <submittedName>
        <fullName evidence="4 5">Uncharacterized protein LOC112693429</fullName>
    </submittedName>
</protein>
<evidence type="ECO:0000256" key="1">
    <source>
        <dbReference type="SAM" id="MobiDB-lite"/>
    </source>
</evidence>
<reference evidence="4 5" key="2">
    <citation type="submission" date="2025-04" db="UniProtKB">
        <authorList>
            <consortium name="RefSeq"/>
        </authorList>
    </citation>
    <scope>IDENTIFICATION</scope>
</reference>